<evidence type="ECO:0000256" key="1">
    <source>
        <dbReference type="SAM" id="Coils"/>
    </source>
</evidence>
<dbReference type="GeneID" id="29776292"/>
<dbReference type="Proteomes" id="UP000076004">
    <property type="component" value="Chromosome 9"/>
</dbReference>
<dbReference type="VEuPathDB" id="PlasmoDB:PGSY75_0927400"/>
<gene>
    <name evidence="3" type="ORF">PGSY75_0927400</name>
</gene>
<dbReference type="VEuPathDB" id="PlasmoDB:PGABG01_0924800"/>
<organism evidence="3 4">
    <name type="scientific">Plasmodium gaboni</name>
    <dbReference type="NCBI Taxonomy" id="647221"/>
    <lineage>
        <taxon>Eukaryota</taxon>
        <taxon>Sar</taxon>
        <taxon>Alveolata</taxon>
        <taxon>Apicomplexa</taxon>
        <taxon>Aconoidasida</taxon>
        <taxon>Haemosporida</taxon>
        <taxon>Plasmodiidae</taxon>
        <taxon>Plasmodium</taxon>
        <taxon>Plasmodium (Laverania)</taxon>
    </lineage>
</organism>
<dbReference type="KEGG" id="pgab:PGSY75_0927400"/>
<evidence type="ECO:0000256" key="2">
    <source>
        <dbReference type="SAM" id="MobiDB-lite"/>
    </source>
</evidence>
<feature type="region of interest" description="Disordered" evidence="2">
    <location>
        <begin position="507"/>
        <end position="554"/>
    </location>
</feature>
<dbReference type="AlphaFoldDB" id="A0A151LM79"/>
<dbReference type="RefSeq" id="XP_018642023.1">
    <property type="nucleotide sequence ID" value="XM_018785682.1"/>
</dbReference>
<protein>
    <submittedName>
        <fullName evidence="3">Uncharacterized protein</fullName>
    </submittedName>
</protein>
<sequence length="882" mass="106334">MDDIYEQLKIIDYSLICFLHKYKIIHKYINYILSVSLNTIDDYNKLINKILCLYKQNVHNAVHNNISEFKTKLEKQKEQDKNINEIKEKLKKAVKLTKTNVKIKDDIQEEQKVPEIDPHLKIDLPYNIISLYKLRYYKNVFFKNYSTITKNDNYLNANEQRKNFLLKLKFSANVSKKNNNKTESDIFQDDHKNMLRILNENTFYNESQKLKEILIINKYLNKAKYIINNMPQFLCTIIEEFELTESNFHEHMYLFILLAVNKWFKKIIGECERFISYNKGHAYKKNNETNEIYKKFNEYMNDILQRGAEQTVLFNEEKCFYCYPSNLNFNMNTSFLTYYFFYMNKSLFNFVRGIYSYSIRKGEKNQDVKKKNKLILLNDDKEDNSVYMKSDIYNYNLYNEYSEIDYLNNLCFYLNNEKIYPNIFLICNYLLQEETKNVMNIIYEIQRGSFDLLILQDISIVIQLVLIFLKNLKNVFKEEIKRGNYQLDYMDKKDNIEEINENDKKKKNTDKISIKEKDQKIDEKNEKNEKNEKYEKNEKKEQYEKNEKYEKNEQYEENDEYEDFRKCISTTILNYSYSNDYDELLIPLRLMFLNILKFIHITIKSENRKFICTFWQKDYINEDEEKIEKIHDNEIQEMNNIKIMSKENIEKERDSIIRNKEDEQTNILYNTNSYDFLTCLKYECNENNCYLFNQSKNKKIYQNGDDNQNNNKNQNQNQNIYPQIYNNENINHVINKRILCYDFYKAVVENLKKVKHDIENKNNRDMYTGILLKKSKYKIDNNNNNNNKISNITTMKPKTSVTMKKRITQSTEIKGKISELKSAIKNDTNNVKSKNIIKDSEKNINSKVIKVKKNTTPIKINLEKNKETFGKKLTKVKLSDKK</sequence>
<reference evidence="3 4" key="1">
    <citation type="journal article" date="2016" name="Nat. Commun.">
        <title>Genomes of cryptic chimpanzee Plasmodium species reveal key evolutionary events leading to human malaria.</title>
        <authorList>
            <person name="Sundararaman S.A."/>
            <person name="Plenderleith L.J."/>
            <person name="Liu W."/>
            <person name="Loy D.E."/>
            <person name="Learn G.H."/>
            <person name="Li Y."/>
            <person name="Shaw K.S."/>
            <person name="Ayouba A."/>
            <person name="Peeters M."/>
            <person name="Speede S."/>
            <person name="Shaw G.M."/>
            <person name="Bushman F.D."/>
            <person name="Brisson D."/>
            <person name="Rayner J.C."/>
            <person name="Sharp P.M."/>
            <person name="Hahn B.H."/>
        </authorList>
    </citation>
    <scope>NUCLEOTIDE SEQUENCE [LARGE SCALE GENOMIC DNA]</scope>
    <source>
        <strain evidence="3 4">SY75</strain>
    </source>
</reference>
<comment type="caution">
    <text evidence="3">The sequence shown here is derived from an EMBL/GenBank/DDBJ whole genome shotgun (WGS) entry which is preliminary data.</text>
</comment>
<accession>A0A151LM79</accession>
<proteinExistence type="predicted"/>
<feature type="coiled-coil region" evidence="1">
    <location>
        <begin position="59"/>
        <end position="96"/>
    </location>
</feature>
<evidence type="ECO:0000313" key="3">
    <source>
        <dbReference type="EMBL" id="KYO00256.1"/>
    </source>
</evidence>
<name>A0A151LM79_9APIC</name>
<evidence type="ECO:0000313" key="4">
    <source>
        <dbReference type="Proteomes" id="UP000076004"/>
    </source>
</evidence>
<dbReference type="EMBL" id="LVLB01000010">
    <property type="protein sequence ID" value="KYO00256.1"/>
    <property type="molecule type" value="Genomic_DNA"/>
</dbReference>
<keyword evidence="1" id="KW-0175">Coiled coil</keyword>